<comment type="subcellular location">
    <subcellularLocation>
        <location evidence="1">Membrane</location>
        <topology evidence="1">Multi-pass membrane protein</topology>
    </subcellularLocation>
</comment>
<dbReference type="GO" id="GO:0005221">
    <property type="term" value="F:intracellularly cyclic nucleotide-activated monoatomic cation channel activity"/>
    <property type="evidence" value="ECO:0007669"/>
    <property type="project" value="InterPro"/>
</dbReference>
<feature type="transmembrane region" description="Helical" evidence="10">
    <location>
        <begin position="246"/>
        <end position="262"/>
    </location>
</feature>
<feature type="region of interest" description="Disordered" evidence="9">
    <location>
        <begin position="2055"/>
        <end position="2077"/>
    </location>
</feature>
<dbReference type="Proteomes" id="UP000002640">
    <property type="component" value="Unassembled WGS sequence"/>
</dbReference>
<organism evidence="12 13">
    <name type="scientific">Phytophthora sojae (strain P6497)</name>
    <name type="common">Soybean stem and root rot agent</name>
    <name type="synonym">Phytophthora megasperma f. sp. glycines</name>
    <dbReference type="NCBI Taxonomy" id="1094619"/>
    <lineage>
        <taxon>Eukaryota</taxon>
        <taxon>Sar</taxon>
        <taxon>Stramenopiles</taxon>
        <taxon>Oomycota</taxon>
        <taxon>Peronosporomycetes</taxon>
        <taxon>Peronosporales</taxon>
        <taxon>Peronosporaceae</taxon>
        <taxon>Phytophthora</taxon>
    </lineage>
</organism>
<evidence type="ECO:0000256" key="3">
    <source>
        <dbReference type="ARBA" id="ARBA00022692"/>
    </source>
</evidence>
<keyword evidence="8" id="KW-0407">Ion channel</keyword>
<evidence type="ECO:0000256" key="9">
    <source>
        <dbReference type="SAM" id="MobiDB-lite"/>
    </source>
</evidence>
<evidence type="ECO:0000259" key="11">
    <source>
        <dbReference type="PROSITE" id="PS50042"/>
    </source>
</evidence>
<feature type="transmembrane region" description="Helical" evidence="10">
    <location>
        <begin position="274"/>
        <end position="297"/>
    </location>
</feature>
<feature type="transmembrane region" description="Helical" evidence="10">
    <location>
        <begin position="608"/>
        <end position="629"/>
    </location>
</feature>
<evidence type="ECO:0000256" key="1">
    <source>
        <dbReference type="ARBA" id="ARBA00004141"/>
    </source>
</evidence>
<keyword evidence="5" id="KW-0406">Ion transport</keyword>
<dbReference type="OMA" id="QLIMALM"/>
<evidence type="ECO:0000256" key="6">
    <source>
        <dbReference type="ARBA" id="ARBA00023136"/>
    </source>
</evidence>
<feature type="domain" description="Cyclic nucleotide-binding" evidence="11">
    <location>
        <begin position="1459"/>
        <end position="1596"/>
    </location>
</feature>
<dbReference type="PANTHER" id="PTHR45638:SF11">
    <property type="entry name" value="CYCLIC NUCLEOTIDE-GATED CATION CHANNEL SUBUNIT A"/>
    <property type="match status" value="1"/>
</dbReference>
<accession>G4YFE6</accession>
<keyword evidence="3 10" id="KW-0812">Transmembrane</keyword>
<dbReference type="InParanoid" id="G4YFE6"/>
<evidence type="ECO:0000256" key="10">
    <source>
        <dbReference type="SAM" id="Phobius"/>
    </source>
</evidence>
<feature type="transmembrane region" description="Helical" evidence="10">
    <location>
        <begin position="66"/>
        <end position="85"/>
    </location>
</feature>
<evidence type="ECO:0000256" key="5">
    <source>
        <dbReference type="ARBA" id="ARBA00023065"/>
    </source>
</evidence>
<dbReference type="PROSITE" id="PS00889">
    <property type="entry name" value="CNMP_BINDING_2"/>
    <property type="match status" value="1"/>
</dbReference>
<reference evidence="12 13" key="1">
    <citation type="journal article" date="2006" name="Science">
        <title>Phytophthora genome sequences uncover evolutionary origins and mechanisms of pathogenesis.</title>
        <authorList>
            <person name="Tyler B.M."/>
            <person name="Tripathy S."/>
            <person name="Zhang X."/>
            <person name="Dehal P."/>
            <person name="Jiang R.H."/>
            <person name="Aerts A."/>
            <person name="Arredondo F.D."/>
            <person name="Baxter L."/>
            <person name="Bensasson D."/>
            <person name="Beynon J.L."/>
            <person name="Chapman J."/>
            <person name="Damasceno C.M."/>
            <person name="Dorrance A.E."/>
            <person name="Dou D."/>
            <person name="Dickerman A.W."/>
            <person name="Dubchak I.L."/>
            <person name="Garbelotto M."/>
            <person name="Gijzen M."/>
            <person name="Gordon S.G."/>
            <person name="Govers F."/>
            <person name="Grunwald N.J."/>
            <person name="Huang W."/>
            <person name="Ivors K.L."/>
            <person name="Jones R.W."/>
            <person name="Kamoun S."/>
            <person name="Krampis K."/>
            <person name="Lamour K.H."/>
            <person name="Lee M.K."/>
            <person name="McDonald W.H."/>
            <person name="Medina M."/>
            <person name="Meijer H.J."/>
            <person name="Nordberg E.K."/>
            <person name="Maclean D.J."/>
            <person name="Ospina-Giraldo M.D."/>
            <person name="Morris P.F."/>
            <person name="Phuntumart V."/>
            <person name="Putnam N.H."/>
            <person name="Rash S."/>
            <person name="Rose J.K."/>
            <person name="Sakihama Y."/>
            <person name="Salamov A.A."/>
            <person name="Savidor A."/>
            <person name="Scheuring C.F."/>
            <person name="Smith B.M."/>
            <person name="Sobral B.W."/>
            <person name="Terry A."/>
            <person name="Torto-Alalibo T.A."/>
            <person name="Win J."/>
            <person name="Xu Z."/>
            <person name="Zhang H."/>
            <person name="Grigoriev I.V."/>
            <person name="Rokhsar D.S."/>
            <person name="Boore J.L."/>
        </authorList>
    </citation>
    <scope>NUCLEOTIDE SEQUENCE [LARGE SCALE GENOMIC DNA]</scope>
    <source>
        <strain evidence="12 13">P6497</strain>
    </source>
</reference>
<evidence type="ECO:0000256" key="2">
    <source>
        <dbReference type="ARBA" id="ARBA00022448"/>
    </source>
</evidence>
<gene>
    <name evidence="12" type="ORF">PHYSODRAFT_474552</name>
</gene>
<dbReference type="Gene3D" id="2.60.120.10">
    <property type="entry name" value="Jelly Rolls"/>
    <property type="match status" value="4"/>
</dbReference>
<feature type="domain" description="Cyclic nucleotide-binding" evidence="11">
    <location>
        <begin position="2097"/>
        <end position="2187"/>
    </location>
</feature>
<evidence type="ECO:0000256" key="4">
    <source>
        <dbReference type="ARBA" id="ARBA00022989"/>
    </source>
</evidence>
<feature type="region of interest" description="Disordered" evidence="9">
    <location>
        <begin position="1"/>
        <end position="25"/>
    </location>
</feature>
<feature type="transmembrane region" description="Helical" evidence="10">
    <location>
        <begin position="709"/>
        <end position="729"/>
    </location>
</feature>
<evidence type="ECO:0000313" key="12">
    <source>
        <dbReference type="EMBL" id="EGZ26505.1"/>
    </source>
</evidence>
<keyword evidence="6 10" id="KW-0472">Membrane</keyword>
<feature type="domain" description="Cyclic nucleotide-binding" evidence="11">
    <location>
        <begin position="376"/>
        <end position="474"/>
    </location>
</feature>
<feature type="transmembrane region" description="Helical" evidence="10">
    <location>
        <begin position="1905"/>
        <end position="1922"/>
    </location>
</feature>
<name>G4YFE6_PHYSP</name>
<proteinExistence type="predicted"/>
<dbReference type="GO" id="GO:0044877">
    <property type="term" value="F:protein-containing complex binding"/>
    <property type="evidence" value="ECO:0007669"/>
    <property type="project" value="TreeGrafter"/>
</dbReference>
<dbReference type="GO" id="GO:0016020">
    <property type="term" value="C:membrane"/>
    <property type="evidence" value="ECO:0007669"/>
    <property type="project" value="UniProtKB-SubCell"/>
</dbReference>
<dbReference type="EMBL" id="JH159151">
    <property type="protein sequence ID" value="EGZ26505.1"/>
    <property type="molecule type" value="Genomic_DNA"/>
</dbReference>
<keyword evidence="13" id="KW-1185">Reference proteome</keyword>
<dbReference type="GeneID" id="20654488"/>
<dbReference type="InterPro" id="IPR050866">
    <property type="entry name" value="CNG_cation_channel"/>
</dbReference>
<dbReference type="RefSeq" id="XP_009513780.1">
    <property type="nucleotide sequence ID" value="XM_009515485.1"/>
</dbReference>
<dbReference type="InterPro" id="IPR018488">
    <property type="entry name" value="cNMP-bd_CS"/>
</dbReference>
<dbReference type="InterPro" id="IPR018490">
    <property type="entry name" value="cNMP-bd_dom_sf"/>
</dbReference>
<feature type="transmembrane region" description="Helical" evidence="10">
    <location>
        <begin position="1934"/>
        <end position="1965"/>
    </location>
</feature>
<dbReference type="CDD" id="cd00038">
    <property type="entry name" value="CAP_ED"/>
    <property type="match status" value="4"/>
</dbReference>
<feature type="transmembrane region" description="Helical" evidence="10">
    <location>
        <begin position="575"/>
        <end position="596"/>
    </location>
</feature>
<feature type="transmembrane region" description="Helical" evidence="10">
    <location>
        <begin position="1137"/>
        <end position="1157"/>
    </location>
</feature>
<dbReference type="InterPro" id="IPR014710">
    <property type="entry name" value="RmlC-like_jellyroll"/>
</dbReference>
<feature type="domain" description="Cyclic nucleotide-binding" evidence="11">
    <location>
        <begin position="945"/>
        <end position="1022"/>
    </location>
</feature>
<dbReference type="PROSITE" id="PS50042">
    <property type="entry name" value="CNMP_BINDING_3"/>
    <property type="match status" value="4"/>
</dbReference>
<evidence type="ECO:0000256" key="7">
    <source>
        <dbReference type="ARBA" id="ARBA00023286"/>
    </source>
</evidence>
<feature type="transmembrane region" description="Helical" evidence="10">
    <location>
        <begin position="1860"/>
        <end position="1880"/>
    </location>
</feature>
<feature type="region of interest" description="Disordered" evidence="9">
    <location>
        <begin position="2220"/>
        <end position="2254"/>
    </location>
</feature>
<dbReference type="Gene3D" id="1.10.287.70">
    <property type="match status" value="4"/>
</dbReference>
<dbReference type="PANTHER" id="PTHR45638">
    <property type="entry name" value="CYCLIC NUCLEOTIDE-GATED CATION CHANNEL SUBUNIT A"/>
    <property type="match status" value="1"/>
</dbReference>
<protein>
    <recommendedName>
        <fullName evidence="11">Cyclic nucleotide-binding domain-containing protein</fullName>
    </recommendedName>
</protein>
<dbReference type="Pfam" id="PF00027">
    <property type="entry name" value="cNMP_binding"/>
    <property type="match status" value="3"/>
</dbReference>
<dbReference type="InterPro" id="IPR000595">
    <property type="entry name" value="cNMP-bd_dom"/>
</dbReference>
<dbReference type="SMART" id="SM00100">
    <property type="entry name" value="cNMP"/>
    <property type="match status" value="4"/>
</dbReference>
<keyword evidence="4 10" id="KW-1133">Transmembrane helix</keyword>
<dbReference type="KEGG" id="psoj:PHYSODRAFT_474552"/>
<keyword evidence="7" id="KW-1071">Ligand-gated ion channel</keyword>
<feature type="transmembrane region" description="Helical" evidence="10">
    <location>
        <begin position="1169"/>
        <end position="1189"/>
    </location>
</feature>
<feature type="transmembrane region" description="Helical" evidence="10">
    <location>
        <begin position="808"/>
        <end position="826"/>
    </location>
</feature>
<dbReference type="SUPFAM" id="SSF51206">
    <property type="entry name" value="cAMP-binding domain-like"/>
    <property type="match status" value="4"/>
</dbReference>
<evidence type="ECO:0000256" key="8">
    <source>
        <dbReference type="ARBA" id="ARBA00023303"/>
    </source>
</evidence>
<dbReference type="Gene3D" id="1.10.287.630">
    <property type="entry name" value="Helix hairpin bin"/>
    <property type="match status" value="2"/>
</dbReference>
<feature type="transmembrane region" description="Helical" evidence="10">
    <location>
        <begin position="91"/>
        <end position="111"/>
    </location>
</feature>
<evidence type="ECO:0000313" key="13">
    <source>
        <dbReference type="Proteomes" id="UP000002640"/>
    </source>
</evidence>
<feature type="transmembrane region" description="Helical" evidence="10">
    <location>
        <begin position="1210"/>
        <end position="1229"/>
    </location>
</feature>
<keyword evidence="2" id="KW-0813">Transport</keyword>
<feature type="transmembrane region" description="Helical" evidence="10">
    <location>
        <begin position="1718"/>
        <end position="1735"/>
    </location>
</feature>
<dbReference type="SUPFAM" id="SSF81324">
    <property type="entry name" value="Voltage-gated potassium channels"/>
    <property type="match status" value="4"/>
</dbReference>
<sequence>MRVVPAPSISWPSSRSRRRSSVSRVPSKMAMLLRQRGRTGSSEFLMSENHNAFDPSSRFIRTCQQIRLAAILFELAAIPFLAAFHPKATRSQLAVVYVCELLFCADIYVQLNTGYYENGNVLRDARKARRKYLSSPAFLADLLALAPLSVVLPSSTTGSRSIALLEMHKLVRVWRLPALASNLDDLYARHFAALKLTKVLGFTLLLTHFVACGRFSFGYDHPAPGGETNHWLPHAPQDGHHTARRQYLMSLFWAFGLLTGGFEGELPRYNAEFAFTIVVGLCGFTLFTALCATFFLLSKCEDGDAELAEARVHQFQHILAFHRVPIQLQAQAVDYLQRYHTQAEANDREAARRLCPSISVDIQVELLEATVALVPVFAGCDSIFIRAVTRLLELIALPARVALFRAGDHGNAMYIVHTGVLHTVVGGVKVRELRKGSFVGEVAVFARQPRTATVITATYCTLYRLSRADADKLLEGYPQYAKVINHTVAEMLHKSSTVEMPPPPADNAQGEQEPKPKLTMFRDNFFHDNEVKPADAIHGYYEQFAHLAGSSAPRRRWWHRFLMGRGVDAESSWRMLWIAVVAAVTCYNWVMIPLLLSFSALDDLWTSWFLIALNIVTDFVLWVNIYGSLHLSFSVNSEKILEPTRTAERYLSSGRFFLDLCCSWPYWIFVPAKFTHPALRLPRLIGGYRLRGYASEVEAYFRLTSRHKLMMLGVLFLMLYHIVACLYFSTTYLDSFSTGENQWLPSEDVYIERLNTTHFVTISGIALASDSTRVQEIRAEQYFRSLYYAANVLAAVGRMVEPASDTEYGAALIFMLSGFFITAIVVDHVQKGFTASALEQKEFFAARARFQRFLKRQNAPLSIHLRVNSFLDFWWSAHRGAIIDELLEDLPGAIKRDVVRSICTPAMDSLEMLCSNTTSPESDGATTPMQESAGPTVLEQLEEIFLDNIKFVLYGQGEIIYRRGDYASGLFFLLEGKVSITLDGEVPRHVPLGGFFGTAALQSTGARDRRESRRRSSVRSTTGVGYAERVTAVSGCIVVYISREHLHAMHCVLPTLPECLRKLEQRLHDSRVARSADLRAFQPRVALGLNNPTMRRALRRKQLTGFVELLAKNLEWWQRGTAVDPDWPFVGIWEATMLMASTLQGTLVMFYICFGVNETTHGRAFADGVMIALELLFVLDAYLHLRLGFYEYGNKVMDLVVIQRRYLRSVYFAIDMAALVPLFILNWTLTSTRLEVLNINKMLRYFKGSSQFRTLETKYVKLTTELRLLKLVYYSFLASHMFGCIWFDFAAHKSGVHIVMSGGDDWSPSFGATLWGPYKSLESGARGLQYLASTFWAYGLMSNSSQGELPKTVGECIFSVIVMTTGFFLFAYVVGHISDVIELQDSENRHFVAKLSSLRQLLRHFDLPPRVEEKFKKYFFFKRFHSITQEHVLERVLPPSLVVDMRMFQLQPMIVKVAFLVGMEDSVTRMLISLFTQVLYVKDEFICHFGEEGSEMFFIYTGVLDIYIPLLPHAGGNGAGGRTVAFPTAPSGARVSLSGLRKVNEITAGSYFGEAALFTNTPRNAYVKANTSCILYKLSRHSLELVFVRYPEWQQKVLRIVKIQQQQQRLQRLAYEAQAPDGGPANRRRGLRRTASRMDLVNARAENIEQLLLSHRKGPNSTEDAPRRLKTWIIQQWRKLRAAKLVLRWVVPALRSLQEIAKQLAHGAEIQSLFYLQWMRLLSICTVYVAVMIPYRLTYDSLDRWNVIPVCLRIIEALCEVVFWVDIWFQFHMRTNQAAMELYEQDQLVGYKRERLALDLAATFPLNHFATSFSSGPSRLLLCKWLRLNRCLKVVNLVYYRNEITRRSVSYEVNRAQTLWLLYLLAMFWTSCAYFAVSIYDGFGTEWQNWLPSSLLDSDDPSPELLMMRLFRGLSFAVTAFVKKSRTFVPASQLNFAFTIVISFVGQLIMALMIAEMANVFLLYIDNEVQFRKNHLIVERSLARWKVSTALKQRADNFLTSWWSSHAGVDYQLIFEDLPASVRTEGIMVIAKQPLSLFMYQVFRPLIRGGIHGDGDAESGDANKGEEKAEDKGAGAEEVEKPDYGVTFHIANLTYSIAKCLRFEGYPRGEAVIVEGSVCKAMYFVVRGYLLSKSVSNPLMYPANRYRGGDYIGEIGLLGHSVSLMTVTTIRACDLFVLKSEHLLQVLQSHPYFSLVLATAQLAVQQKKSTSEFVTEWFSSNDDDEEIESSASSGDDSDEDEEEDEDVVDEANANGGIVSEDMKLRRGSQQLRRALRGASPEVMEAWENTFELFMELLEPKGSMGVAEIQADC</sequence>
<feature type="compositionally biased region" description="Acidic residues" evidence="9">
    <location>
        <begin position="2235"/>
        <end position="2249"/>
    </location>
</feature>
<dbReference type="PROSITE" id="PS00888">
    <property type="entry name" value="CNMP_BINDING_1"/>
    <property type="match status" value="1"/>
</dbReference>